<dbReference type="SUPFAM" id="SSF53448">
    <property type="entry name" value="Nucleotide-diphospho-sugar transferases"/>
    <property type="match status" value="1"/>
</dbReference>
<comment type="caution">
    <text evidence="2">The sequence shown here is derived from an EMBL/GenBank/DDBJ whole genome shotgun (WGS) entry which is preliminary data.</text>
</comment>
<dbReference type="AlphaFoldDB" id="A0A1L8TR16"/>
<organism evidence="2 3">
    <name type="scientific">Enterococcus hermanniensis</name>
    <dbReference type="NCBI Taxonomy" id="249189"/>
    <lineage>
        <taxon>Bacteria</taxon>
        <taxon>Bacillati</taxon>
        <taxon>Bacillota</taxon>
        <taxon>Bacilli</taxon>
        <taxon>Lactobacillales</taxon>
        <taxon>Enterococcaceae</taxon>
        <taxon>Enterococcus</taxon>
    </lineage>
</organism>
<proteinExistence type="predicted"/>
<dbReference type="InterPro" id="IPR001173">
    <property type="entry name" value="Glyco_trans_2-like"/>
</dbReference>
<dbReference type="InterPro" id="IPR029044">
    <property type="entry name" value="Nucleotide-diphossugar_trans"/>
</dbReference>
<dbReference type="STRING" id="249189.RV04_GL000008"/>
<feature type="domain" description="Glycosyltransferase 2-like" evidence="1">
    <location>
        <begin position="9"/>
        <end position="147"/>
    </location>
</feature>
<dbReference type="EMBL" id="JXKQ01000001">
    <property type="protein sequence ID" value="OJG46761.1"/>
    <property type="molecule type" value="Genomic_DNA"/>
</dbReference>
<accession>A0A1L8TR16</accession>
<evidence type="ECO:0000313" key="3">
    <source>
        <dbReference type="Proteomes" id="UP000182077"/>
    </source>
</evidence>
<keyword evidence="3" id="KW-1185">Reference proteome</keyword>
<reference evidence="2 3" key="1">
    <citation type="submission" date="2014-12" db="EMBL/GenBank/DDBJ databases">
        <title>Draft genome sequences of 29 type strains of Enterococci.</title>
        <authorList>
            <person name="Zhong Z."/>
            <person name="Sun Z."/>
            <person name="Liu W."/>
            <person name="Zhang W."/>
            <person name="Zhang H."/>
        </authorList>
    </citation>
    <scope>NUCLEOTIDE SEQUENCE [LARGE SCALE GENOMIC DNA]</scope>
    <source>
        <strain evidence="2 3">DSM 17122</strain>
    </source>
</reference>
<protein>
    <recommendedName>
        <fullName evidence="1">Glycosyltransferase 2-like domain-containing protein</fullName>
    </recommendedName>
</protein>
<sequence>MTYSESPTINSLNTLLTSDCFPEIQQVLIFDNSNQATQPRDLATRFVYQHSEENVGLAKAYNYAIKQRNPKTEWLVTLDQDTQLTNAYLKELLSKAKTLPETVVALAPVVMDQQQQISPVRSDTLRPLHKELPKGDQIFSKNIMVINSGTAIRMAFLLQIAGYNEEFPLDYLDHWLSWKIFSEQKQLYSLKSVLQHELSVLNYAEQMTVSRYQAILRAEYSYYLKYASNLLPAYRKQLFLRSCKQFLTGKINYGRLTFNFLITGGNNGN</sequence>
<evidence type="ECO:0000313" key="2">
    <source>
        <dbReference type="EMBL" id="OJG46761.1"/>
    </source>
</evidence>
<name>A0A1L8TR16_9ENTE</name>
<evidence type="ECO:0000259" key="1">
    <source>
        <dbReference type="Pfam" id="PF00535"/>
    </source>
</evidence>
<dbReference type="Pfam" id="PF00535">
    <property type="entry name" value="Glycos_transf_2"/>
    <property type="match status" value="1"/>
</dbReference>
<dbReference type="Proteomes" id="UP000182077">
    <property type="component" value="Unassembled WGS sequence"/>
</dbReference>
<gene>
    <name evidence="2" type="ORF">RV04_GL000008</name>
</gene>
<dbReference type="Gene3D" id="3.90.550.10">
    <property type="entry name" value="Spore Coat Polysaccharide Biosynthesis Protein SpsA, Chain A"/>
    <property type="match status" value="1"/>
</dbReference>